<evidence type="ECO:0000313" key="2">
    <source>
        <dbReference type="EMBL" id="CAJ2503357.1"/>
    </source>
</evidence>
<protein>
    <submittedName>
        <fullName evidence="2">Uu.00g107510.m01.CDS01</fullName>
    </submittedName>
</protein>
<dbReference type="AlphaFoldDB" id="A0AAI8YFZ6"/>
<reference evidence="2" key="1">
    <citation type="submission" date="2023-10" db="EMBL/GenBank/DDBJ databases">
        <authorList>
            <person name="Hackl T."/>
        </authorList>
    </citation>
    <scope>NUCLEOTIDE SEQUENCE</scope>
</reference>
<sequence length="267" mass="29787">MSASRKASWEYSKNKNTIRARARNSRLSEYQRTVEQAKAADSKAVTRAWKARTDTETFKMANENKRNFILGDVEKDVMDRRRRQKIDANSKIARFMERYAVPPPQQGQQRAPIAIMAPPGFSSFAQPSSESPRSTPGPALPYVLPSIEGAASEPPYGHISYQQPLPSIPELQRDQAASGMPFVNLKNELNVTRGQVEDLKRQVDALNNDLTVTKSSVIAQEARMERLDRRLNRFEEQRAARRQVTGMQALADAAGKVAEDLSGGISA</sequence>
<evidence type="ECO:0000256" key="1">
    <source>
        <dbReference type="SAM" id="Coils"/>
    </source>
</evidence>
<gene>
    <name evidence="2" type="ORF">KHLLAP_LOCUS3825</name>
</gene>
<proteinExistence type="predicted"/>
<keyword evidence="3" id="KW-1185">Reference proteome</keyword>
<organism evidence="2 3">
    <name type="scientific">Anthostomella pinea</name>
    <dbReference type="NCBI Taxonomy" id="933095"/>
    <lineage>
        <taxon>Eukaryota</taxon>
        <taxon>Fungi</taxon>
        <taxon>Dikarya</taxon>
        <taxon>Ascomycota</taxon>
        <taxon>Pezizomycotina</taxon>
        <taxon>Sordariomycetes</taxon>
        <taxon>Xylariomycetidae</taxon>
        <taxon>Xylariales</taxon>
        <taxon>Xylariaceae</taxon>
        <taxon>Anthostomella</taxon>
    </lineage>
</organism>
<accession>A0AAI8YFZ6</accession>
<name>A0AAI8YFZ6_9PEZI</name>
<dbReference type="EMBL" id="CAUWAG010000006">
    <property type="protein sequence ID" value="CAJ2503357.1"/>
    <property type="molecule type" value="Genomic_DNA"/>
</dbReference>
<dbReference type="Proteomes" id="UP001295740">
    <property type="component" value="Unassembled WGS sequence"/>
</dbReference>
<evidence type="ECO:0000313" key="3">
    <source>
        <dbReference type="Proteomes" id="UP001295740"/>
    </source>
</evidence>
<keyword evidence="1" id="KW-0175">Coiled coil</keyword>
<comment type="caution">
    <text evidence="2">The sequence shown here is derived from an EMBL/GenBank/DDBJ whole genome shotgun (WGS) entry which is preliminary data.</text>
</comment>
<feature type="coiled-coil region" evidence="1">
    <location>
        <begin position="182"/>
        <end position="244"/>
    </location>
</feature>